<comment type="caution">
    <text evidence="1">The sequence shown here is derived from an EMBL/GenBank/DDBJ whole genome shotgun (WGS) entry which is preliminary data.</text>
</comment>
<dbReference type="EMBL" id="AMFJ01000347">
    <property type="protein sequence ID" value="EKE28347.1"/>
    <property type="molecule type" value="Genomic_DNA"/>
</dbReference>
<reference evidence="1" key="1">
    <citation type="journal article" date="2012" name="Science">
        <title>Fermentation, hydrogen, and sulfur metabolism in multiple uncultivated bacterial phyla.</title>
        <authorList>
            <person name="Wrighton K.C."/>
            <person name="Thomas B.C."/>
            <person name="Sharon I."/>
            <person name="Miller C.S."/>
            <person name="Castelle C.J."/>
            <person name="VerBerkmoes N.C."/>
            <person name="Wilkins M.J."/>
            <person name="Hettich R.L."/>
            <person name="Lipton M.S."/>
            <person name="Williams K.H."/>
            <person name="Long P.E."/>
            <person name="Banfield J.F."/>
        </authorList>
    </citation>
    <scope>NUCLEOTIDE SEQUENCE [LARGE SCALE GENOMIC DNA]</scope>
</reference>
<organism evidence="1">
    <name type="scientific">uncultured bacterium</name>
    <name type="common">gcode 4</name>
    <dbReference type="NCBI Taxonomy" id="1234023"/>
    <lineage>
        <taxon>Bacteria</taxon>
        <taxon>environmental samples</taxon>
    </lineage>
</organism>
<dbReference type="AlphaFoldDB" id="K2G263"/>
<sequence>MPLKQEPEACIPCKRQQCPLECLTLWERLKLQWKPALAEFPEK</sequence>
<feature type="non-terminal residue" evidence="1">
    <location>
        <position position="43"/>
    </location>
</feature>
<proteinExistence type="predicted"/>
<protein>
    <submittedName>
        <fullName evidence="1">Uncharacterized protein</fullName>
    </submittedName>
</protein>
<gene>
    <name evidence="1" type="ORF">ACD_3C00073G0009</name>
</gene>
<name>K2G263_9BACT</name>
<accession>K2G263</accession>
<evidence type="ECO:0000313" key="1">
    <source>
        <dbReference type="EMBL" id="EKE28347.1"/>
    </source>
</evidence>